<dbReference type="AlphaFoldDB" id="A0A7W9DPN3"/>
<accession>A0A7W9DPN3</accession>
<keyword evidence="3" id="KW-1185">Reference proteome</keyword>
<feature type="region of interest" description="Disordered" evidence="1">
    <location>
        <begin position="28"/>
        <end position="52"/>
    </location>
</feature>
<gene>
    <name evidence="2" type="ORF">BJ981_002330</name>
</gene>
<protein>
    <recommendedName>
        <fullName evidence="4">DUF732 domain-containing protein</fullName>
    </recommendedName>
</protein>
<comment type="caution">
    <text evidence="2">The sequence shown here is derived from an EMBL/GenBank/DDBJ whole genome shotgun (WGS) entry which is preliminary data.</text>
</comment>
<evidence type="ECO:0000313" key="2">
    <source>
        <dbReference type="EMBL" id="MBB5626631.1"/>
    </source>
</evidence>
<proteinExistence type="predicted"/>
<reference evidence="2 3" key="1">
    <citation type="submission" date="2020-08" db="EMBL/GenBank/DDBJ databases">
        <title>Sequencing the genomes of 1000 actinobacteria strains.</title>
        <authorList>
            <person name="Klenk H.-P."/>
        </authorList>
    </citation>
    <scope>NUCLEOTIDE SEQUENCE [LARGE SCALE GENOMIC DNA]</scope>
    <source>
        <strain evidence="2 3">DSM 45790</strain>
    </source>
</reference>
<organism evidence="2 3">
    <name type="scientific">Sphaerisporangium krabiense</name>
    <dbReference type="NCBI Taxonomy" id="763782"/>
    <lineage>
        <taxon>Bacteria</taxon>
        <taxon>Bacillati</taxon>
        <taxon>Actinomycetota</taxon>
        <taxon>Actinomycetes</taxon>
        <taxon>Streptosporangiales</taxon>
        <taxon>Streptosporangiaceae</taxon>
        <taxon>Sphaerisporangium</taxon>
    </lineage>
</organism>
<evidence type="ECO:0000256" key="1">
    <source>
        <dbReference type="SAM" id="MobiDB-lite"/>
    </source>
</evidence>
<feature type="compositionally biased region" description="Low complexity" evidence="1">
    <location>
        <begin position="28"/>
        <end position="39"/>
    </location>
</feature>
<evidence type="ECO:0008006" key="4">
    <source>
        <dbReference type="Google" id="ProtNLM"/>
    </source>
</evidence>
<dbReference type="EMBL" id="JACHBR010000001">
    <property type="protein sequence ID" value="MBB5626631.1"/>
    <property type="molecule type" value="Genomic_DNA"/>
</dbReference>
<name>A0A7W9DPN3_9ACTN</name>
<sequence>MPLVLGVIGALVVVGIVAAVLDGGEEPAAAPRASASSAPQITSGIPKPDGQQTEDLLAGLRQIDKELDRARSVDRARNTCADLLAGEKRSAIVEKTRLRFDGTAQIDTADAQAIVKLIEDSGWCR</sequence>
<dbReference type="Proteomes" id="UP000588112">
    <property type="component" value="Unassembled WGS sequence"/>
</dbReference>
<dbReference type="RefSeq" id="WP_184610704.1">
    <property type="nucleotide sequence ID" value="NZ_BOOS01000029.1"/>
</dbReference>
<evidence type="ECO:0000313" key="3">
    <source>
        <dbReference type="Proteomes" id="UP000588112"/>
    </source>
</evidence>